<feature type="transmembrane region" description="Helical" evidence="2">
    <location>
        <begin position="131"/>
        <end position="152"/>
    </location>
</feature>
<reference evidence="3 4" key="1">
    <citation type="submission" date="2019-01" db="EMBL/GenBank/DDBJ databases">
        <title>Chengkuizengella sp. nov., isolated from deep-sea sediment of East Pacific Ocean.</title>
        <authorList>
            <person name="Yang J."/>
            <person name="Lai Q."/>
            <person name="Shao Z."/>
        </authorList>
    </citation>
    <scope>NUCLEOTIDE SEQUENCE [LARGE SCALE GENOMIC DNA]</scope>
    <source>
        <strain evidence="3 4">YPA3-1-1</strain>
    </source>
</reference>
<name>A0A6N9Q1Q9_9BACL</name>
<organism evidence="3 4">
    <name type="scientific">Chengkuizengella marina</name>
    <dbReference type="NCBI Taxonomy" id="2507566"/>
    <lineage>
        <taxon>Bacteria</taxon>
        <taxon>Bacillati</taxon>
        <taxon>Bacillota</taxon>
        <taxon>Bacilli</taxon>
        <taxon>Bacillales</taxon>
        <taxon>Paenibacillaceae</taxon>
        <taxon>Chengkuizengella</taxon>
    </lineage>
</organism>
<dbReference type="EMBL" id="SIJB01000004">
    <property type="protein sequence ID" value="NBI27618.1"/>
    <property type="molecule type" value="Genomic_DNA"/>
</dbReference>
<feature type="transmembrane region" description="Helical" evidence="2">
    <location>
        <begin position="12"/>
        <end position="34"/>
    </location>
</feature>
<dbReference type="AlphaFoldDB" id="A0A6N9Q1Q9"/>
<dbReference type="PROSITE" id="PS51257">
    <property type="entry name" value="PROKAR_LIPOPROTEIN"/>
    <property type="match status" value="1"/>
</dbReference>
<evidence type="ECO:0000256" key="2">
    <source>
        <dbReference type="SAM" id="Phobius"/>
    </source>
</evidence>
<dbReference type="OrthoDB" id="2111373at2"/>
<feature type="region of interest" description="Disordered" evidence="1">
    <location>
        <begin position="192"/>
        <end position="212"/>
    </location>
</feature>
<dbReference type="Proteomes" id="UP000448943">
    <property type="component" value="Unassembled WGS sequence"/>
</dbReference>
<feature type="compositionally biased region" description="Basic residues" evidence="1">
    <location>
        <begin position="192"/>
        <end position="206"/>
    </location>
</feature>
<keyword evidence="2" id="KW-1133">Transmembrane helix</keyword>
<dbReference type="RefSeq" id="WP_160643725.1">
    <property type="nucleotide sequence ID" value="NZ_SIJB01000004.1"/>
</dbReference>
<protein>
    <recommendedName>
        <fullName evidence="5">CNNM transmembrane domain-containing protein</fullName>
    </recommendedName>
</protein>
<keyword evidence="4" id="KW-1185">Reference proteome</keyword>
<feature type="transmembrane region" description="Helical" evidence="2">
    <location>
        <begin position="40"/>
        <end position="68"/>
    </location>
</feature>
<accession>A0A6N9Q1Q9</accession>
<gene>
    <name evidence="3" type="ORF">ERL59_01365</name>
</gene>
<evidence type="ECO:0000256" key="1">
    <source>
        <dbReference type="SAM" id="MobiDB-lite"/>
    </source>
</evidence>
<evidence type="ECO:0008006" key="5">
    <source>
        <dbReference type="Google" id="ProtNLM"/>
    </source>
</evidence>
<proteinExistence type="predicted"/>
<evidence type="ECO:0000313" key="3">
    <source>
        <dbReference type="EMBL" id="NBI27618.1"/>
    </source>
</evidence>
<keyword evidence="2" id="KW-0812">Transmembrane</keyword>
<sequence>MKKFSYRSSIRWSIAISIVTFIFACIFSIAATAILEGVSWALGILTVFIIILIGIFFDMIGLASAAAIETPFHAMASEKVKGAKQGIRIVRNADRFSSFCNDVIGDMSGVISGVASALVIIKLIGNADANPLLHTMVTVVFAGVVSALTVGGKAMGKSIAIHFSTQLILYVGKIFYFLEHQLGIIIFNGKKNKSNHGKRGKQRGTRSNKSSQ</sequence>
<feature type="transmembrane region" description="Helical" evidence="2">
    <location>
        <begin position="159"/>
        <end position="178"/>
    </location>
</feature>
<keyword evidence="2" id="KW-0472">Membrane</keyword>
<evidence type="ECO:0000313" key="4">
    <source>
        <dbReference type="Proteomes" id="UP000448943"/>
    </source>
</evidence>
<comment type="caution">
    <text evidence="3">The sequence shown here is derived from an EMBL/GenBank/DDBJ whole genome shotgun (WGS) entry which is preliminary data.</text>
</comment>